<feature type="domain" description="Ferric siderophore reductase C-terminal" evidence="1">
    <location>
        <begin position="157"/>
        <end position="177"/>
    </location>
</feature>
<organism evidence="2 3">
    <name type="scientific">Kibdelosporangium aridum</name>
    <dbReference type="NCBI Taxonomy" id="2030"/>
    <lineage>
        <taxon>Bacteria</taxon>
        <taxon>Bacillati</taxon>
        <taxon>Actinomycetota</taxon>
        <taxon>Actinomycetes</taxon>
        <taxon>Pseudonocardiales</taxon>
        <taxon>Pseudonocardiaceae</taxon>
        <taxon>Kibdelosporangium</taxon>
    </lineage>
</organism>
<dbReference type="InterPro" id="IPR024726">
    <property type="entry name" value="FhuF_C"/>
</dbReference>
<evidence type="ECO:0000313" key="2">
    <source>
        <dbReference type="EMBL" id="RSM85409.1"/>
    </source>
</evidence>
<dbReference type="OrthoDB" id="3290158at2"/>
<gene>
    <name evidence="2" type="ORF">DMH04_16760</name>
</gene>
<dbReference type="RefSeq" id="WP_051793688.1">
    <property type="nucleotide sequence ID" value="NZ_QHKI01000012.1"/>
</dbReference>
<reference evidence="2 3" key="1">
    <citation type="submission" date="2018-05" db="EMBL/GenBank/DDBJ databases">
        <title>Evolution of GPA BGCs.</title>
        <authorList>
            <person name="Waglechner N."/>
            <person name="Wright G.D."/>
        </authorList>
    </citation>
    <scope>NUCLEOTIDE SEQUENCE [LARGE SCALE GENOMIC DNA]</scope>
    <source>
        <strain evidence="2 3">A82846</strain>
    </source>
</reference>
<name>A0A428ZBG2_KIBAR</name>
<proteinExistence type="predicted"/>
<accession>A0A428ZBG2</accession>
<dbReference type="Proteomes" id="UP000287547">
    <property type="component" value="Unassembled WGS sequence"/>
</dbReference>
<protein>
    <submittedName>
        <fullName evidence="2">Fe-S oxidoreductase</fullName>
    </submittedName>
</protein>
<dbReference type="GO" id="GO:0051537">
    <property type="term" value="F:2 iron, 2 sulfur cluster binding"/>
    <property type="evidence" value="ECO:0007669"/>
    <property type="project" value="InterPro"/>
</dbReference>
<dbReference type="EMBL" id="QHKI01000012">
    <property type="protein sequence ID" value="RSM85409.1"/>
    <property type="molecule type" value="Genomic_DNA"/>
</dbReference>
<dbReference type="AlphaFoldDB" id="A0A428ZBG2"/>
<comment type="caution">
    <text evidence="2">The sequence shown here is derived from an EMBL/GenBank/DDBJ whole genome shotgun (WGS) entry which is preliminary data.</text>
</comment>
<evidence type="ECO:0000313" key="3">
    <source>
        <dbReference type="Proteomes" id="UP000287547"/>
    </source>
</evidence>
<dbReference type="Pfam" id="PF11575">
    <property type="entry name" value="FhuF_C"/>
    <property type="match status" value="1"/>
</dbReference>
<evidence type="ECO:0000259" key="1">
    <source>
        <dbReference type="Pfam" id="PF11575"/>
    </source>
</evidence>
<sequence length="192" mass="21077">MIEVPGTAITDSEWLRAQLSLSAKRYPLGDRVALGVLWWYSASSVLFGAVVESRDPALSALTLTLDPEGRVREARSPVFDGDLPARTHEMLTTAISSVAKVSGARERQLWAIAADSLATRLLWADKTSQAADFAAMIGPELPTPRYVEVNGQEFVRRVSCCLIYTAVNEDKCTSCPRQKPAERLERLSRLVG</sequence>